<dbReference type="Proteomes" id="UP000709295">
    <property type="component" value="Unassembled WGS sequence"/>
</dbReference>
<organism evidence="1 2">
    <name type="scientific">Phytophthora aleatoria</name>
    <dbReference type="NCBI Taxonomy" id="2496075"/>
    <lineage>
        <taxon>Eukaryota</taxon>
        <taxon>Sar</taxon>
        <taxon>Stramenopiles</taxon>
        <taxon>Oomycota</taxon>
        <taxon>Peronosporomycetes</taxon>
        <taxon>Peronosporales</taxon>
        <taxon>Peronosporaceae</taxon>
        <taxon>Phytophthora</taxon>
    </lineage>
</organism>
<gene>
    <name evidence="1" type="ORF">JG688_00006935</name>
</gene>
<dbReference type="EMBL" id="JAENGY010000316">
    <property type="protein sequence ID" value="KAG6966079.1"/>
    <property type="molecule type" value="Genomic_DNA"/>
</dbReference>
<evidence type="ECO:0000313" key="2">
    <source>
        <dbReference type="Proteomes" id="UP000709295"/>
    </source>
</evidence>
<proteinExistence type="predicted"/>
<dbReference type="PANTHER" id="PTHR46599:SF3">
    <property type="entry name" value="PIGGYBAC TRANSPOSABLE ELEMENT-DERIVED PROTEIN 4"/>
    <property type="match status" value="1"/>
</dbReference>
<evidence type="ECO:0000313" key="1">
    <source>
        <dbReference type="EMBL" id="KAG6966079.1"/>
    </source>
</evidence>
<sequence>MGGMDVHDQLRLQRYSLQRAVRFRKYCKPLVLGLIDLAIVNGYFVHKAYHKHGTSRPLTPVRYLKRVHLQLCQLQASGMHEAINFGAHQGQEQEAPAAASVRAGQATHAPQLVNAAKAPAACAQGQLASPCRRQACYDDGLLPWRMQRDWVNILVYEAASSDPRGSDDLLGYSAP</sequence>
<dbReference type="PANTHER" id="PTHR46599">
    <property type="entry name" value="PIGGYBAC TRANSPOSABLE ELEMENT-DERIVED PROTEIN 4"/>
    <property type="match status" value="1"/>
</dbReference>
<keyword evidence="2" id="KW-1185">Reference proteome</keyword>
<dbReference type="AlphaFoldDB" id="A0A8J5IKP0"/>
<comment type="caution">
    <text evidence="1">The sequence shown here is derived from an EMBL/GenBank/DDBJ whole genome shotgun (WGS) entry which is preliminary data.</text>
</comment>
<accession>A0A8J5IKP0</accession>
<reference evidence="1" key="1">
    <citation type="submission" date="2021-01" db="EMBL/GenBank/DDBJ databases">
        <title>Phytophthora aleatoria, a newly-described species from Pinus radiata is distinct from Phytophthora cactorum isolates based on comparative genomics.</title>
        <authorList>
            <person name="Mcdougal R."/>
            <person name="Panda P."/>
            <person name="Williams N."/>
            <person name="Studholme D.J."/>
        </authorList>
    </citation>
    <scope>NUCLEOTIDE SEQUENCE</scope>
    <source>
        <strain evidence="1">NZFS 4037</strain>
    </source>
</reference>
<name>A0A8J5IKP0_9STRA</name>
<protein>
    <recommendedName>
        <fullName evidence="3">PiggyBac transposable element-derived protein domain-containing protein</fullName>
    </recommendedName>
</protein>
<evidence type="ECO:0008006" key="3">
    <source>
        <dbReference type="Google" id="ProtNLM"/>
    </source>
</evidence>